<dbReference type="Pfam" id="PF16884">
    <property type="entry name" value="ADH_N_2"/>
    <property type="match status" value="1"/>
</dbReference>
<comment type="catalytic activity">
    <reaction evidence="5">
        <text>13,14-dihydro-15-oxo-prostaglandin F1alpha + NADP(+) = 15-oxoprostaglandin F1alpha + NADPH + H(+)</text>
        <dbReference type="Rhea" id="RHEA:50592"/>
        <dbReference type="ChEBI" id="CHEBI:15378"/>
        <dbReference type="ChEBI" id="CHEBI:57783"/>
        <dbReference type="ChEBI" id="CHEBI:58349"/>
        <dbReference type="ChEBI" id="CHEBI:79072"/>
        <dbReference type="ChEBI" id="CHEBI:133411"/>
    </reaction>
    <physiologicalReaction direction="right-to-left" evidence="5">
        <dbReference type="Rhea" id="RHEA:50594"/>
    </physiologicalReaction>
</comment>
<comment type="similarity">
    <text evidence="1">Belongs to the NADP-dependent oxidoreductase L4BD family.</text>
</comment>
<dbReference type="Gene3D" id="3.40.50.720">
    <property type="entry name" value="NAD(P)-binding Rossmann-like Domain"/>
    <property type="match status" value="1"/>
</dbReference>
<dbReference type="GO" id="GO:0006693">
    <property type="term" value="P:prostaglandin metabolic process"/>
    <property type="evidence" value="ECO:0007669"/>
    <property type="project" value="TreeGrafter"/>
</dbReference>
<accession>A0A9W3AAF8</accession>
<dbReference type="GeneID" id="106079036"/>
<evidence type="ECO:0000256" key="7">
    <source>
        <dbReference type="ARBA" id="ARBA00049070"/>
    </source>
</evidence>
<dbReference type="PANTHER" id="PTHR43205">
    <property type="entry name" value="PROSTAGLANDIN REDUCTASE"/>
    <property type="match status" value="1"/>
</dbReference>
<comment type="catalytic activity">
    <reaction evidence="7">
        <text>13,14-dihydro-15-oxo-prostaglandin E1 + NADP(+) = 15-oxoprostaglandin E1 + NADPH + H(+)</text>
        <dbReference type="Rhea" id="RHEA:50584"/>
        <dbReference type="ChEBI" id="CHEBI:15378"/>
        <dbReference type="ChEBI" id="CHEBI:57401"/>
        <dbReference type="ChEBI" id="CHEBI:57783"/>
        <dbReference type="ChEBI" id="CHEBI:58349"/>
        <dbReference type="ChEBI" id="CHEBI:133408"/>
    </reaction>
    <physiologicalReaction direction="right-to-left" evidence="7">
        <dbReference type="Rhea" id="RHEA:50586"/>
    </physiologicalReaction>
</comment>
<feature type="domain" description="Enoyl reductase (ER)" evidence="8">
    <location>
        <begin position="15"/>
        <end position="331"/>
    </location>
</feature>
<dbReference type="GO" id="GO:0047522">
    <property type="term" value="F:15-oxoprostaglandin 13-reductase [NAD(P)+] activity"/>
    <property type="evidence" value="ECO:0007669"/>
    <property type="project" value="UniProtKB-EC"/>
</dbReference>
<dbReference type="RefSeq" id="XP_055884192.1">
    <property type="nucleotide sequence ID" value="XM_056028217.1"/>
</dbReference>
<dbReference type="InterPro" id="IPR036291">
    <property type="entry name" value="NAD(P)-bd_dom_sf"/>
</dbReference>
<keyword evidence="3" id="KW-0560">Oxidoreductase</keyword>
<dbReference type="RefSeq" id="XP_055884193.1">
    <property type="nucleotide sequence ID" value="XM_056028218.1"/>
</dbReference>
<reference evidence="10 11" key="1">
    <citation type="submission" date="2025-04" db="UniProtKB">
        <authorList>
            <consortium name="RefSeq"/>
        </authorList>
    </citation>
    <scope>IDENTIFICATION</scope>
</reference>
<evidence type="ECO:0000259" key="8">
    <source>
        <dbReference type="SMART" id="SM00829"/>
    </source>
</evidence>
<evidence type="ECO:0000313" key="12">
    <source>
        <dbReference type="RefSeq" id="XP_055884192.1"/>
    </source>
</evidence>
<evidence type="ECO:0000313" key="13">
    <source>
        <dbReference type="RefSeq" id="XP_055884193.1"/>
    </source>
</evidence>
<dbReference type="SUPFAM" id="SSF51735">
    <property type="entry name" value="NAD(P)-binding Rossmann-fold domains"/>
    <property type="match status" value="1"/>
</dbReference>
<dbReference type="EC" id="1.3.1.48" evidence="2"/>
<dbReference type="Gene3D" id="3.90.180.10">
    <property type="entry name" value="Medium-chain alcohol dehydrogenases, catalytic domain"/>
    <property type="match status" value="1"/>
</dbReference>
<evidence type="ECO:0000313" key="10">
    <source>
        <dbReference type="RefSeq" id="XP_055884190.1"/>
    </source>
</evidence>
<evidence type="ECO:0000313" key="9">
    <source>
        <dbReference type="Proteomes" id="UP001165740"/>
    </source>
</evidence>
<evidence type="ECO:0000313" key="11">
    <source>
        <dbReference type="RefSeq" id="XP_055884191.1"/>
    </source>
</evidence>
<dbReference type="InterPro" id="IPR020843">
    <property type="entry name" value="ER"/>
</dbReference>
<dbReference type="InterPro" id="IPR045010">
    <property type="entry name" value="MDR_fam"/>
</dbReference>
<dbReference type="SUPFAM" id="SSF50129">
    <property type="entry name" value="GroES-like"/>
    <property type="match status" value="2"/>
</dbReference>
<organism evidence="9 11">
    <name type="scientific">Biomphalaria glabrata</name>
    <name type="common">Bloodfluke planorb</name>
    <name type="synonym">Freshwater snail</name>
    <dbReference type="NCBI Taxonomy" id="6526"/>
    <lineage>
        <taxon>Eukaryota</taxon>
        <taxon>Metazoa</taxon>
        <taxon>Spiralia</taxon>
        <taxon>Lophotrochozoa</taxon>
        <taxon>Mollusca</taxon>
        <taxon>Gastropoda</taxon>
        <taxon>Heterobranchia</taxon>
        <taxon>Euthyneura</taxon>
        <taxon>Panpulmonata</taxon>
        <taxon>Hygrophila</taxon>
        <taxon>Lymnaeoidea</taxon>
        <taxon>Planorbidae</taxon>
        <taxon>Biomphalaria</taxon>
    </lineage>
</organism>
<dbReference type="RefSeq" id="XP_055884191.1">
    <property type="nucleotide sequence ID" value="XM_056028216.1"/>
</dbReference>
<protein>
    <recommendedName>
        <fullName evidence="4">15-oxoprostaglandin 13-reductase</fullName>
        <ecNumber evidence="2">1.3.1.48</ecNumber>
    </recommendedName>
    <alternativeName>
        <fullName evidence="4">15-oxoprostaglandin 13-reductase</fullName>
    </alternativeName>
</protein>
<evidence type="ECO:0000256" key="5">
    <source>
        <dbReference type="ARBA" id="ARBA00047878"/>
    </source>
</evidence>
<dbReference type="SMART" id="SM00829">
    <property type="entry name" value="PKS_ER"/>
    <property type="match status" value="1"/>
</dbReference>
<evidence type="ECO:0000256" key="1">
    <source>
        <dbReference type="ARBA" id="ARBA00010460"/>
    </source>
</evidence>
<dbReference type="Pfam" id="PF00107">
    <property type="entry name" value="ADH_zinc_N"/>
    <property type="match status" value="1"/>
</dbReference>
<comment type="catalytic activity">
    <reaction evidence="6">
        <text>13,14-dihydro-15-oxo-PGF2alpha + NADP(+) = 15-oxoprostaglandin F2alpha + NADPH + H(+)</text>
        <dbReference type="Rhea" id="RHEA:50588"/>
        <dbReference type="ChEBI" id="CHEBI:15378"/>
        <dbReference type="ChEBI" id="CHEBI:57783"/>
        <dbReference type="ChEBI" id="CHEBI:58349"/>
        <dbReference type="ChEBI" id="CHEBI:133374"/>
        <dbReference type="ChEBI" id="CHEBI:133409"/>
    </reaction>
    <physiologicalReaction direction="right-to-left" evidence="6">
        <dbReference type="Rhea" id="RHEA:50590"/>
    </physiologicalReaction>
</comment>
<dbReference type="PANTHER" id="PTHR43205:SF7">
    <property type="entry name" value="PROSTAGLANDIN REDUCTASE 1"/>
    <property type="match status" value="1"/>
</dbReference>
<evidence type="ECO:0000256" key="6">
    <source>
        <dbReference type="ARBA" id="ARBA00048290"/>
    </source>
</evidence>
<dbReference type="Proteomes" id="UP001165740">
    <property type="component" value="Chromosome 4"/>
</dbReference>
<evidence type="ECO:0000256" key="2">
    <source>
        <dbReference type="ARBA" id="ARBA00011981"/>
    </source>
</evidence>
<dbReference type="InterPro" id="IPR041694">
    <property type="entry name" value="ADH_N_2"/>
</dbReference>
<dbReference type="InterPro" id="IPR011032">
    <property type="entry name" value="GroES-like_sf"/>
</dbReference>
<name>A0A9W3AAF8_BIOGL</name>
<keyword evidence="9" id="KW-1185">Reference proteome</keyword>
<dbReference type="RefSeq" id="XP_055884190.1">
    <property type="nucleotide sequence ID" value="XM_056028215.1"/>
</dbReference>
<proteinExistence type="inferred from homology"/>
<sequence>MTTAKVWKQTQAFDGVPKLNDFILEEETLPGLQENEILVEALYLSLDPYFRLLASPDQSLPGEQVARVLQSKSPEYPVGSLVCAHLGWRSHTVVNVTTPRVFGTTVDLINEVPGLSPSLWLGTVGMPGVTAYLSFFEHCDPKPGEVLVVTAASGAVGSIVGQLAKHKGLTVIGLAGSNEKCDYIRDLGFDHAINYKTEDISKALDLVAPSGVDIYFDNVGGEIADIAYGKLRDYGRVLICGLISDYNKSPKELEKVTNWNKVILFKQLTIKGFMIFHSKNLAEFPRVRQEIVTLIQKGQLQTKEHVTDGFDKMPAAFIELFTGSNFGKAVVKA</sequence>
<gene>
    <name evidence="10 11 12 13" type="primary">LOC106079036</name>
</gene>
<dbReference type="FunFam" id="3.40.50.720:FF:000121">
    <property type="entry name" value="Prostaglandin reductase 2"/>
    <property type="match status" value="1"/>
</dbReference>
<evidence type="ECO:0000256" key="4">
    <source>
        <dbReference type="ARBA" id="ARBA00033119"/>
    </source>
</evidence>
<evidence type="ECO:0000256" key="3">
    <source>
        <dbReference type="ARBA" id="ARBA00023002"/>
    </source>
</evidence>
<dbReference type="OrthoDB" id="809632at2759"/>
<dbReference type="AlphaFoldDB" id="A0A9W3AAF8"/>
<dbReference type="InterPro" id="IPR013149">
    <property type="entry name" value="ADH-like_C"/>
</dbReference>
<dbReference type="OMA" id="YNNREAS"/>